<keyword evidence="1" id="KW-0472">Membrane</keyword>
<proteinExistence type="predicted"/>
<feature type="transmembrane region" description="Helical" evidence="1">
    <location>
        <begin position="35"/>
        <end position="52"/>
    </location>
</feature>
<gene>
    <name evidence="2" type="ORF">TSPGSL018_26720</name>
</gene>
<reference evidence="2" key="1">
    <citation type="submission" date="2014-05" db="EMBL/GenBank/DDBJ databases">
        <title>The transcriptome of the halophilic microalga Tetraselmis sp. GSL018 isolated from the Great Salt Lake, Utah.</title>
        <authorList>
            <person name="Jinkerson R.E."/>
            <person name="D'Adamo S."/>
            <person name="Posewitz M.C."/>
        </authorList>
    </citation>
    <scope>NUCLEOTIDE SEQUENCE</scope>
    <source>
        <strain evidence="2">GSL018</strain>
    </source>
</reference>
<organism evidence="2">
    <name type="scientific">Tetraselmis sp. GSL018</name>
    <dbReference type="NCBI Taxonomy" id="582737"/>
    <lineage>
        <taxon>Eukaryota</taxon>
        <taxon>Viridiplantae</taxon>
        <taxon>Chlorophyta</taxon>
        <taxon>core chlorophytes</taxon>
        <taxon>Chlorodendrophyceae</taxon>
        <taxon>Chlorodendrales</taxon>
        <taxon>Chlorodendraceae</taxon>
        <taxon>Tetraselmis</taxon>
    </lineage>
</organism>
<dbReference type="AlphaFoldDB" id="A0A061QS49"/>
<evidence type="ECO:0000256" key="1">
    <source>
        <dbReference type="SAM" id="Phobius"/>
    </source>
</evidence>
<accession>A0A061QS49</accession>
<protein>
    <submittedName>
        <fullName evidence="2">Uncharacterized protein</fullName>
    </submittedName>
</protein>
<evidence type="ECO:0000313" key="2">
    <source>
        <dbReference type="EMBL" id="JAC61265.1"/>
    </source>
</evidence>
<name>A0A061QS49_9CHLO</name>
<dbReference type="EMBL" id="GBEZ01025874">
    <property type="protein sequence ID" value="JAC61265.1"/>
    <property type="molecule type" value="Transcribed_RNA"/>
</dbReference>
<sequence length="80" mass="8859">MSEQARLSSVVLFLRTTTGGLPQKEQGSFVRANSIAIYTCFFLAVFGFIAPWKSICSSSSIIGCMFARSKTSKKRLVNTW</sequence>
<keyword evidence="1" id="KW-0812">Transmembrane</keyword>
<keyword evidence="1" id="KW-1133">Transmembrane helix</keyword>